<evidence type="ECO:0000313" key="4">
    <source>
        <dbReference type="EMBL" id="KAJ4479987.1"/>
    </source>
</evidence>
<dbReference type="PROSITE" id="PS00344">
    <property type="entry name" value="GATA_ZN_FINGER_1"/>
    <property type="match status" value="1"/>
</dbReference>
<evidence type="ECO:0000259" key="3">
    <source>
        <dbReference type="PROSITE" id="PS50114"/>
    </source>
</evidence>
<dbReference type="AlphaFoldDB" id="A0A9W9AD46"/>
<dbReference type="InterPro" id="IPR013088">
    <property type="entry name" value="Znf_NHR/GATA"/>
</dbReference>
<organism evidence="4 5">
    <name type="scientific">Lentinula aciculospora</name>
    <dbReference type="NCBI Taxonomy" id="153920"/>
    <lineage>
        <taxon>Eukaryota</taxon>
        <taxon>Fungi</taxon>
        <taxon>Dikarya</taxon>
        <taxon>Basidiomycota</taxon>
        <taxon>Agaricomycotina</taxon>
        <taxon>Agaricomycetes</taxon>
        <taxon>Agaricomycetidae</taxon>
        <taxon>Agaricales</taxon>
        <taxon>Marasmiineae</taxon>
        <taxon>Omphalotaceae</taxon>
        <taxon>Lentinula</taxon>
    </lineage>
</organism>
<dbReference type="GO" id="GO:0008270">
    <property type="term" value="F:zinc ion binding"/>
    <property type="evidence" value="ECO:0007669"/>
    <property type="project" value="UniProtKB-KW"/>
</dbReference>
<keyword evidence="5" id="KW-1185">Reference proteome</keyword>
<gene>
    <name evidence="4" type="ORF">J3R30DRAFT_2563542</name>
</gene>
<keyword evidence="1" id="KW-0479">Metal-binding</keyword>
<evidence type="ECO:0000313" key="5">
    <source>
        <dbReference type="Proteomes" id="UP001150266"/>
    </source>
</evidence>
<dbReference type="EMBL" id="JAOTPV010000007">
    <property type="protein sequence ID" value="KAJ4479987.1"/>
    <property type="molecule type" value="Genomic_DNA"/>
</dbReference>
<protein>
    <recommendedName>
        <fullName evidence="3">GATA-type domain-containing protein</fullName>
    </recommendedName>
</protein>
<dbReference type="Pfam" id="PF00320">
    <property type="entry name" value="GATA"/>
    <property type="match status" value="1"/>
</dbReference>
<dbReference type="Gene3D" id="3.30.50.10">
    <property type="entry name" value="Erythroid Transcription Factor GATA-1, subunit A"/>
    <property type="match status" value="1"/>
</dbReference>
<comment type="caution">
    <text evidence="4">The sequence shown here is derived from an EMBL/GenBank/DDBJ whole genome shotgun (WGS) entry which is preliminary data.</text>
</comment>
<proteinExistence type="predicted"/>
<evidence type="ECO:0000256" key="2">
    <source>
        <dbReference type="SAM" id="MobiDB-lite"/>
    </source>
</evidence>
<dbReference type="SMART" id="SM00401">
    <property type="entry name" value="ZnF_GATA"/>
    <property type="match status" value="1"/>
</dbReference>
<dbReference type="PROSITE" id="PS50114">
    <property type="entry name" value="GATA_ZN_FINGER_2"/>
    <property type="match status" value="1"/>
</dbReference>
<evidence type="ECO:0000256" key="1">
    <source>
        <dbReference type="PROSITE-ProRule" id="PRU00094"/>
    </source>
</evidence>
<reference evidence="4" key="1">
    <citation type="submission" date="2022-08" db="EMBL/GenBank/DDBJ databases">
        <title>A Global Phylogenomic Analysis of the Shiitake Genus Lentinula.</title>
        <authorList>
            <consortium name="DOE Joint Genome Institute"/>
            <person name="Sierra-Patev S."/>
            <person name="Min B."/>
            <person name="Naranjo-Ortiz M."/>
            <person name="Looney B."/>
            <person name="Konkel Z."/>
            <person name="Slot J.C."/>
            <person name="Sakamoto Y."/>
            <person name="Steenwyk J.L."/>
            <person name="Rokas A."/>
            <person name="Carro J."/>
            <person name="Camarero S."/>
            <person name="Ferreira P."/>
            <person name="Molpeceres G."/>
            <person name="Ruiz-Duenas F.J."/>
            <person name="Serrano A."/>
            <person name="Henrissat B."/>
            <person name="Drula E."/>
            <person name="Hughes K.W."/>
            <person name="Mata J.L."/>
            <person name="Ishikawa N.K."/>
            <person name="Vargas-Isla R."/>
            <person name="Ushijima S."/>
            <person name="Smith C.A."/>
            <person name="Ahrendt S."/>
            <person name="Andreopoulos W."/>
            <person name="He G."/>
            <person name="Labutti K."/>
            <person name="Lipzen A."/>
            <person name="Ng V."/>
            <person name="Riley R."/>
            <person name="Sandor L."/>
            <person name="Barry K."/>
            <person name="Martinez A.T."/>
            <person name="Xiao Y."/>
            <person name="Gibbons J.G."/>
            <person name="Terashima K."/>
            <person name="Grigoriev I.V."/>
            <person name="Hibbett D.S."/>
        </authorList>
    </citation>
    <scope>NUCLEOTIDE SEQUENCE</scope>
    <source>
        <strain evidence="4">JLM2183</strain>
    </source>
</reference>
<sequence>MTPTPQVPVYPSSIPAKNPVSQNPGGTFHTFSLKLEKRSLPVRTSHMTIKPKVGEVSPQRKICFSCGITYTVLWRKSKVHPGNYLCNRCGLWERNNRVERTPLAESRASTVREFIVQSPYSSEGDFLE</sequence>
<dbReference type="SUPFAM" id="SSF57716">
    <property type="entry name" value="Glucocorticoid receptor-like (DNA-binding domain)"/>
    <property type="match status" value="1"/>
</dbReference>
<keyword evidence="1" id="KW-0862">Zinc</keyword>
<keyword evidence="1" id="KW-0863">Zinc-finger</keyword>
<dbReference type="GO" id="GO:0043565">
    <property type="term" value="F:sequence-specific DNA binding"/>
    <property type="evidence" value="ECO:0007669"/>
    <property type="project" value="InterPro"/>
</dbReference>
<accession>A0A9W9AD46</accession>
<dbReference type="InterPro" id="IPR000679">
    <property type="entry name" value="Znf_GATA"/>
</dbReference>
<feature type="region of interest" description="Disordered" evidence="2">
    <location>
        <begin position="1"/>
        <end position="23"/>
    </location>
</feature>
<name>A0A9W9AD46_9AGAR</name>
<feature type="domain" description="GATA-type" evidence="3">
    <location>
        <begin position="63"/>
        <end position="112"/>
    </location>
</feature>
<dbReference type="Proteomes" id="UP001150266">
    <property type="component" value="Unassembled WGS sequence"/>
</dbReference>
<dbReference type="GO" id="GO:0006355">
    <property type="term" value="P:regulation of DNA-templated transcription"/>
    <property type="evidence" value="ECO:0007669"/>
    <property type="project" value="InterPro"/>
</dbReference>
<dbReference type="OrthoDB" id="2842236at2759"/>